<accession>A0A0B1T5A2</accession>
<sequence length="125" mass="14479">MTKVLFEDKWCEVTTEELIIKCYYFPTGTSKKIKKEKIRAVYYEVQGAAGQMCKTKGWGMSLSPCWWACDLRRNWHSSSDPEHYNVVIDCGETLYKGFTVIDICTFRSQLQSIAPEAVFLNELPF</sequence>
<dbReference type="AlphaFoldDB" id="A0A0B1T5A2"/>
<keyword evidence="2" id="KW-1185">Reference proteome</keyword>
<dbReference type="PANTHER" id="PTHR35373:SF3">
    <property type="entry name" value="ACTIVATOR OF HSP90 ATPASE HOMOLOG 1-LIKE PROTEIN"/>
    <property type="match status" value="1"/>
</dbReference>
<proteinExistence type="predicted"/>
<evidence type="ECO:0000313" key="1">
    <source>
        <dbReference type="EMBL" id="KHJ92424.1"/>
    </source>
</evidence>
<protein>
    <submittedName>
        <fullName evidence="1">Uncharacterized protein</fullName>
    </submittedName>
</protein>
<name>A0A0B1T5A2_OESDE</name>
<dbReference type="Proteomes" id="UP000053660">
    <property type="component" value="Unassembled WGS sequence"/>
</dbReference>
<dbReference type="OrthoDB" id="10001099at2759"/>
<gene>
    <name evidence="1" type="ORF">OESDEN_07690</name>
</gene>
<organism evidence="1 2">
    <name type="scientific">Oesophagostomum dentatum</name>
    <name type="common">Nodular worm</name>
    <dbReference type="NCBI Taxonomy" id="61180"/>
    <lineage>
        <taxon>Eukaryota</taxon>
        <taxon>Metazoa</taxon>
        <taxon>Ecdysozoa</taxon>
        <taxon>Nematoda</taxon>
        <taxon>Chromadorea</taxon>
        <taxon>Rhabditida</taxon>
        <taxon>Rhabditina</taxon>
        <taxon>Rhabditomorpha</taxon>
        <taxon>Strongyloidea</taxon>
        <taxon>Strongylidae</taxon>
        <taxon>Oesophagostomum</taxon>
    </lineage>
</organism>
<evidence type="ECO:0000313" key="2">
    <source>
        <dbReference type="Proteomes" id="UP000053660"/>
    </source>
</evidence>
<reference evidence="1 2" key="1">
    <citation type="submission" date="2014-03" db="EMBL/GenBank/DDBJ databases">
        <title>Draft genome of the hookworm Oesophagostomum dentatum.</title>
        <authorList>
            <person name="Mitreva M."/>
        </authorList>
    </citation>
    <scope>NUCLEOTIDE SEQUENCE [LARGE SCALE GENOMIC DNA]</scope>
    <source>
        <strain evidence="1 2">OD-Hann</strain>
    </source>
</reference>
<dbReference type="PANTHER" id="PTHR35373">
    <property type="entry name" value="PROTEIN CBG16894"/>
    <property type="match status" value="1"/>
</dbReference>
<dbReference type="EMBL" id="KN551364">
    <property type="protein sequence ID" value="KHJ92424.1"/>
    <property type="molecule type" value="Genomic_DNA"/>
</dbReference>